<organism evidence="2 3">
    <name type="scientific">Reticulomyxa filosa</name>
    <dbReference type="NCBI Taxonomy" id="46433"/>
    <lineage>
        <taxon>Eukaryota</taxon>
        <taxon>Sar</taxon>
        <taxon>Rhizaria</taxon>
        <taxon>Retaria</taxon>
        <taxon>Foraminifera</taxon>
        <taxon>Monothalamids</taxon>
        <taxon>Reticulomyxidae</taxon>
        <taxon>Reticulomyxa</taxon>
    </lineage>
</organism>
<evidence type="ECO:0000256" key="1">
    <source>
        <dbReference type="SAM" id="MobiDB-lite"/>
    </source>
</evidence>
<proteinExistence type="predicted"/>
<feature type="non-terminal residue" evidence="2">
    <location>
        <position position="1"/>
    </location>
</feature>
<reference evidence="2 3" key="1">
    <citation type="journal article" date="2013" name="Curr. Biol.">
        <title>The Genome of the Foraminiferan Reticulomyxa filosa.</title>
        <authorList>
            <person name="Glockner G."/>
            <person name="Hulsmann N."/>
            <person name="Schleicher M."/>
            <person name="Noegel A.A."/>
            <person name="Eichinger L."/>
            <person name="Gallinger C."/>
            <person name="Pawlowski J."/>
            <person name="Sierra R."/>
            <person name="Euteneuer U."/>
            <person name="Pillet L."/>
            <person name="Moustafa A."/>
            <person name="Platzer M."/>
            <person name="Groth M."/>
            <person name="Szafranski K."/>
            <person name="Schliwa M."/>
        </authorList>
    </citation>
    <scope>NUCLEOTIDE SEQUENCE [LARGE SCALE GENOMIC DNA]</scope>
</reference>
<dbReference type="AlphaFoldDB" id="X6L866"/>
<sequence length="172" mass="20117">KKKKKEKKRKKKKKNVKKNKKREKKKVKKFAKKGICALKTWKECVGHTHEQLTKGFQSLVFIKERKNSLNYFVWLLNVYRQVPTNNIDYTVVEIGTNFYGPLGEQWIANLNRSNHCKAPVRQFPITGFVKEKKVVCGIVELGYEFFFASRKSAISPLVCVGYLHILCSNEKY</sequence>
<keyword evidence="3" id="KW-1185">Reference proteome</keyword>
<name>X6L866_RETFI</name>
<gene>
    <name evidence="2" type="ORF">RFI_39936</name>
</gene>
<protein>
    <submittedName>
        <fullName evidence="2">Uncharacterized protein</fullName>
    </submittedName>
</protein>
<comment type="caution">
    <text evidence="2">The sequence shown here is derived from an EMBL/GenBank/DDBJ whole genome shotgun (WGS) entry which is preliminary data.</text>
</comment>
<accession>X6L866</accession>
<feature type="region of interest" description="Disordered" evidence="1">
    <location>
        <begin position="1"/>
        <end position="26"/>
    </location>
</feature>
<dbReference type="Proteomes" id="UP000023152">
    <property type="component" value="Unassembled WGS sequence"/>
</dbReference>
<evidence type="ECO:0000313" key="2">
    <source>
        <dbReference type="EMBL" id="ETN97593.1"/>
    </source>
</evidence>
<dbReference type="EMBL" id="ASPP01049214">
    <property type="protein sequence ID" value="ETN97593.1"/>
    <property type="molecule type" value="Genomic_DNA"/>
</dbReference>
<evidence type="ECO:0000313" key="3">
    <source>
        <dbReference type="Proteomes" id="UP000023152"/>
    </source>
</evidence>